<comment type="caution">
    <text evidence="1">The sequence shown here is derived from an EMBL/GenBank/DDBJ whole genome shotgun (WGS) entry which is preliminary data.</text>
</comment>
<keyword evidence="2" id="KW-1185">Reference proteome</keyword>
<gene>
    <name evidence="1" type="ORF">K0T92_13390</name>
</gene>
<dbReference type="EMBL" id="JAHZIJ010000008">
    <property type="protein sequence ID" value="MBW7475742.1"/>
    <property type="molecule type" value="Genomic_DNA"/>
</dbReference>
<sequence length="99" mass="11309">MLMILYALDYLINTNNPDLFAIYDRLVMVSVDHIDGRSQDVRFLDLGCWLLSSQAPIEMPESLHRKYWFIRPIDGLGCEFEELAGNCRASVLLSELTVG</sequence>
<evidence type="ECO:0000313" key="2">
    <source>
        <dbReference type="Proteomes" id="UP000812277"/>
    </source>
</evidence>
<evidence type="ECO:0000313" key="1">
    <source>
        <dbReference type="EMBL" id="MBW7475742.1"/>
    </source>
</evidence>
<proteinExistence type="predicted"/>
<organism evidence="1 2">
    <name type="scientific">Paenibacillus oenotherae</name>
    <dbReference type="NCBI Taxonomy" id="1435645"/>
    <lineage>
        <taxon>Bacteria</taxon>
        <taxon>Bacillati</taxon>
        <taxon>Bacillota</taxon>
        <taxon>Bacilli</taxon>
        <taxon>Bacillales</taxon>
        <taxon>Paenibacillaceae</taxon>
        <taxon>Paenibacillus</taxon>
    </lineage>
</organism>
<reference evidence="1 2" key="1">
    <citation type="submission" date="2021-07" db="EMBL/GenBank/DDBJ databases">
        <title>Paenibacillus radiodurans sp. nov., isolated from the southeastern edge of Tengger Desert.</title>
        <authorList>
            <person name="Zhang G."/>
        </authorList>
    </citation>
    <scope>NUCLEOTIDE SEQUENCE [LARGE SCALE GENOMIC DNA]</scope>
    <source>
        <strain evidence="1 2">DT7-4</strain>
    </source>
</reference>
<protein>
    <submittedName>
        <fullName evidence="1">Uncharacterized protein</fullName>
    </submittedName>
</protein>
<name>A0ABS7D726_9BACL</name>
<accession>A0ABS7D726</accession>
<dbReference type="Proteomes" id="UP000812277">
    <property type="component" value="Unassembled WGS sequence"/>
</dbReference>
<dbReference type="RefSeq" id="WP_219872985.1">
    <property type="nucleotide sequence ID" value="NZ_JAHZIJ010000008.1"/>
</dbReference>